<keyword evidence="6" id="KW-0418">Kinase</keyword>
<dbReference type="SUPFAM" id="SSF55874">
    <property type="entry name" value="ATPase domain of HSP90 chaperone/DNA topoisomerase II/histidine kinase"/>
    <property type="match status" value="1"/>
</dbReference>
<accession>A0ABV4TRD8</accession>
<keyword evidence="5" id="KW-0547">Nucleotide-binding</keyword>
<dbReference type="RefSeq" id="WP_373654843.1">
    <property type="nucleotide sequence ID" value="NZ_JBGUAW010000002.1"/>
</dbReference>
<organism evidence="11 12">
    <name type="scientific">Thiohalorhabdus methylotrophus</name>
    <dbReference type="NCBI Taxonomy" id="3242694"/>
    <lineage>
        <taxon>Bacteria</taxon>
        <taxon>Pseudomonadati</taxon>
        <taxon>Pseudomonadota</taxon>
        <taxon>Gammaproteobacteria</taxon>
        <taxon>Thiohalorhabdales</taxon>
        <taxon>Thiohalorhabdaceae</taxon>
        <taxon>Thiohalorhabdus</taxon>
    </lineage>
</organism>
<keyword evidence="3" id="KW-0597">Phosphoprotein</keyword>
<dbReference type="InterPro" id="IPR005467">
    <property type="entry name" value="His_kinase_dom"/>
</dbReference>
<evidence type="ECO:0000256" key="2">
    <source>
        <dbReference type="ARBA" id="ARBA00012438"/>
    </source>
</evidence>
<dbReference type="InterPro" id="IPR004358">
    <property type="entry name" value="Sig_transdc_His_kin-like_C"/>
</dbReference>
<dbReference type="PRINTS" id="PR00344">
    <property type="entry name" value="BCTRLSENSOR"/>
</dbReference>
<comment type="catalytic activity">
    <reaction evidence="1">
        <text>ATP + protein L-histidine = ADP + protein N-phospho-L-histidine.</text>
        <dbReference type="EC" id="2.7.13.3"/>
    </reaction>
</comment>
<gene>
    <name evidence="11" type="ORF">ACERLL_03555</name>
</gene>
<dbReference type="PANTHER" id="PTHR43065:SF10">
    <property type="entry name" value="PEROXIDE STRESS-ACTIVATED HISTIDINE KINASE MAK3"/>
    <property type="match status" value="1"/>
</dbReference>
<evidence type="ECO:0000313" key="12">
    <source>
        <dbReference type="Proteomes" id="UP001575181"/>
    </source>
</evidence>
<feature type="region of interest" description="Disordered" evidence="9">
    <location>
        <begin position="1"/>
        <end position="51"/>
    </location>
</feature>
<evidence type="ECO:0000256" key="5">
    <source>
        <dbReference type="ARBA" id="ARBA00022741"/>
    </source>
</evidence>
<evidence type="ECO:0000256" key="1">
    <source>
        <dbReference type="ARBA" id="ARBA00000085"/>
    </source>
</evidence>
<dbReference type="Pfam" id="PF02518">
    <property type="entry name" value="HATPase_c"/>
    <property type="match status" value="1"/>
</dbReference>
<name>A0ABV4TRD8_9GAMM</name>
<evidence type="ECO:0000256" key="6">
    <source>
        <dbReference type="ARBA" id="ARBA00022777"/>
    </source>
</evidence>
<dbReference type="EMBL" id="JBGUAW010000002">
    <property type="protein sequence ID" value="MFA9459898.1"/>
    <property type="molecule type" value="Genomic_DNA"/>
</dbReference>
<evidence type="ECO:0000256" key="9">
    <source>
        <dbReference type="SAM" id="MobiDB-lite"/>
    </source>
</evidence>
<evidence type="ECO:0000256" key="7">
    <source>
        <dbReference type="ARBA" id="ARBA00022840"/>
    </source>
</evidence>
<dbReference type="InterPro" id="IPR036890">
    <property type="entry name" value="HATPase_C_sf"/>
</dbReference>
<dbReference type="PROSITE" id="PS50109">
    <property type="entry name" value="HIS_KIN"/>
    <property type="match status" value="1"/>
</dbReference>
<proteinExistence type="predicted"/>
<evidence type="ECO:0000313" key="11">
    <source>
        <dbReference type="EMBL" id="MFA9459898.1"/>
    </source>
</evidence>
<evidence type="ECO:0000256" key="8">
    <source>
        <dbReference type="ARBA" id="ARBA00023012"/>
    </source>
</evidence>
<dbReference type="Gene3D" id="3.30.565.10">
    <property type="entry name" value="Histidine kinase-like ATPase, C-terminal domain"/>
    <property type="match status" value="1"/>
</dbReference>
<protein>
    <recommendedName>
        <fullName evidence="2">histidine kinase</fullName>
        <ecNumber evidence="2">2.7.13.3</ecNumber>
    </recommendedName>
</protein>
<keyword evidence="12" id="KW-1185">Reference proteome</keyword>
<dbReference type="EC" id="2.7.13.3" evidence="2"/>
<feature type="domain" description="Histidine kinase" evidence="10">
    <location>
        <begin position="36"/>
        <end position="104"/>
    </location>
</feature>
<dbReference type="InterPro" id="IPR003594">
    <property type="entry name" value="HATPase_dom"/>
</dbReference>
<dbReference type="Proteomes" id="UP001575181">
    <property type="component" value="Unassembled WGS sequence"/>
</dbReference>
<dbReference type="PANTHER" id="PTHR43065">
    <property type="entry name" value="SENSOR HISTIDINE KINASE"/>
    <property type="match status" value="1"/>
</dbReference>
<sequence>MPAEPADQRCTGHGGRPGPQAPSPPQRPGKERGGGDRGAGQRPGQPEGLENEVFQTWFTSKPEGTGLGLPICRSFIEGKGGKIWAERNAPEPGTTFVIRLPAGDSA</sequence>
<keyword evidence="4" id="KW-0808">Transferase</keyword>
<dbReference type="GO" id="GO:0005524">
    <property type="term" value="F:ATP binding"/>
    <property type="evidence" value="ECO:0007669"/>
    <property type="project" value="UniProtKB-KW"/>
</dbReference>
<evidence type="ECO:0000259" key="10">
    <source>
        <dbReference type="PROSITE" id="PS50109"/>
    </source>
</evidence>
<keyword evidence="8" id="KW-0902">Two-component regulatory system</keyword>
<evidence type="ECO:0000256" key="3">
    <source>
        <dbReference type="ARBA" id="ARBA00022553"/>
    </source>
</evidence>
<evidence type="ECO:0000256" key="4">
    <source>
        <dbReference type="ARBA" id="ARBA00022679"/>
    </source>
</evidence>
<comment type="caution">
    <text evidence="11">The sequence shown here is derived from an EMBL/GenBank/DDBJ whole genome shotgun (WGS) entry which is preliminary data.</text>
</comment>
<keyword evidence="7 11" id="KW-0067">ATP-binding</keyword>
<reference evidence="11 12" key="1">
    <citation type="submission" date="2024-08" db="EMBL/GenBank/DDBJ databases">
        <title>Whole-genome sequencing of halo(alkali)philic microorganisms from hypersaline lakes.</title>
        <authorList>
            <person name="Sorokin D.Y."/>
            <person name="Merkel A.Y."/>
            <person name="Messina E."/>
            <person name="Yakimov M."/>
        </authorList>
    </citation>
    <scope>NUCLEOTIDE SEQUENCE [LARGE SCALE GENOMIC DNA]</scope>
    <source>
        <strain evidence="11 12">Cl-TMA</strain>
    </source>
</reference>